<evidence type="ECO:0000313" key="3">
    <source>
        <dbReference type="EMBL" id="KAJ4441360.1"/>
    </source>
</evidence>
<dbReference type="Pfam" id="PF01498">
    <property type="entry name" value="HTH_Tnp_Tc3_2"/>
    <property type="match status" value="1"/>
</dbReference>
<evidence type="ECO:0000259" key="2">
    <source>
        <dbReference type="Pfam" id="PF01498"/>
    </source>
</evidence>
<proteinExistence type="predicted"/>
<comment type="caution">
    <text evidence="3">The sequence shown here is derived from an EMBL/GenBank/DDBJ whole genome shotgun (WGS) entry which is preliminary data.</text>
</comment>
<dbReference type="InterPro" id="IPR002492">
    <property type="entry name" value="Transposase_Tc1-like"/>
</dbReference>
<sequence>MQRHHLSSDYLEKVVRLEQRGEHLVDIADLRGTSQNVIYRVLPRFRETGLITRRPGSGSNCKTTPRQDRHIIIQARTPFSTAIYIQQDLQNATDLLVSDQTIKNRLWEEGLTSYRLLRCLALELIHHRQRLAWVNQKIEEGILWGNVLFTDEFRYCLFNGNRCHRVCRNISNE</sequence>
<evidence type="ECO:0000256" key="1">
    <source>
        <dbReference type="ARBA" id="ARBA00004123"/>
    </source>
</evidence>
<keyword evidence="4" id="KW-1185">Reference proteome</keyword>
<feature type="domain" description="Transposase Tc1-like" evidence="2">
    <location>
        <begin position="69"/>
        <end position="134"/>
    </location>
</feature>
<reference evidence="3 4" key="1">
    <citation type="journal article" date="2022" name="Allergy">
        <title>Genome assembly and annotation of Periplaneta americana reveal a comprehensive cockroach allergen profile.</title>
        <authorList>
            <person name="Wang L."/>
            <person name="Xiong Q."/>
            <person name="Saelim N."/>
            <person name="Wang L."/>
            <person name="Nong W."/>
            <person name="Wan A.T."/>
            <person name="Shi M."/>
            <person name="Liu X."/>
            <person name="Cao Q."/>
            <person name="Hui J.H.L."/>
            <person name="Sookrung N."/>
            <person name="Leung T.F."/>
            <person name="Tungtrongchitr A."/>
            <person name="Tsui S.K.W."/>
        </authorList>
    </citation>
    <scope>NUCLEOTIDE SEQUENCE [LARGE SCALE GENOMIC DNA]</scope>
    <source>
        <strain evidence="3">PWHHKU_190912</strain>
    </source>
</reference>
<accession>A0ABQ8T6N2</accession>
<dbReference type="Proteomes" id="UP001148838">
    <property type="component" value="Unassembled WGS sequence"/>
</dbReference>
<comment type="subcellular location">
    <subcellularLocation>
        <location evidence="1">Nucleus</location>
    </subcellularLocation>
</comment>
<gene>
    <name evidence="3" type="ORF">ANN_11215</name>
</gene>
<dbReference type="InterPro" id="IPR009057">
    <property type="entry name" value="Homeodomain-like_sf"/>
</dbReference>
<dbReference type="EMBL" id="JAJSOF020000015">
    <property type="protein sequence ID" value="KAJ4441360.1"/>
    <property type="molecule type" value="Genomic_DNA"/>
</dbReference>
<organism evidence="3 4">
    <name type="scientific">Periplaneta americana</name>
    <name type="common">American cockroach</name>
    <name type="synonym">Blatta americana</name>
    <dbReference type="NCBI Taxonomy" id="6978"/>
    <lineage>
        <taxon>Eukaryota</taxon>
        <taxon>Metazoa</taxon>
        <taxon>Ecdysozoa</taxon>
        <taxon>Arthropoda</taxon>
        <taxon>Hexapoda</taxon>
        <taxon>Insecta</taxon>
        <taxon>Pterygota</taxon>
        <taxon>Neoptera</taxon>
        <taxon>Polyneoptera</taxon>
        <taxon>Dictyoptera</taxon>
        <taxon>Blattodea</taxon>
        <taxon>Blattoidea</taxon>
        <taxon>Blattidae</taxon>
        <taxon>Blattinae</taxon>
        <taxon>Periplaneta</taxon>
    </lineage>
</organism>
<name>A0ABQ8T6N2_PERAM</name>
<evidence type="ECO:0000313" key="4">
    <source>
        <dbReference type="Proteomes" id="UP001148838"/>
    </source>
</evidence>
<dbReference type="SUPFAM" id="SSF46689">
    <property type="entry name" value="Homeodomain-like"/>
    <property type="match status" value="1"/>
</dbReference>
<protein>
    <recommendedName>
        <fullName evidence="2">Transposase Tc1-like domain-containing protein</fullName>
    </recommendedName>
</protein>